<feature type="region of interest" description="Disordered" evidence="2">
    <location>
        <begin position="986"/>
        <end position="1040"/>
    </location>
</feature>
<dbReference type="PANTHER" id="PTHR43941:SF1">
    <property type="entry name" value="STRUCTURAL MAINTENANCE OF CHROMOSOMES PROTEIN 2"/>
    <property type="match status" value="1"/>
</dbReference>
<dbReference type="SUPFAM" id="SSF57997">
    <property type="entry name" value="Tropomyosin"/>
    <property type="match status" value="1"/>
</dbReference>
<accession>A0A388LY35</accession>
<feature type="region of interest" description="Disordered" evidence="2">
    <location>
        <begin position="747"/>
        <end position="973"/>
    </location>
</feature>
<dbReference type="AlphaFoldDB" id="A0A388LY35"/>
<evidence type="ECO:0000256" key="1">
    <source>
        <dbReference type="SAM" id="Coils"/>
    </source>
</evidence>
<comment type="caution">
    <text evidence="3">The sequence shown here is derived from an EMBL/GenBank/DDBJ whole genome shotgun (WGS) entry which is preliminary data.</text>
</comment>
<evidence type="ECO:0000313" key="4">
    <source>
        <dbReference type="Proteomes" id="UP000265515"/>
    </source>
</evidence>
<feature type="compositionally biased region" description="Polar residues" evidence="2">
    <location>
        <begin position="1022"/>
        <end position="1035"/>
    </location>
</feature>
<feature type="compositionally biased region" description="Basic and acidic residues" evidence="2">
    <location>
        <begin position="754"/>
        <end position="763"/>
    </location>
</feature>
<evidence type="ECO:0000256" key="2">
    <source>
        <dbReference type="SAM" id="MobiDB-lite"/>
    </source>
</evidence>
<gene>
    <name evidence="3" type="ORF">CBR_g45286</name>
</gene>
<proteinExistence type="predicted"/>
<dbReference type="PANTHER" id="PTHR43941">
    <property type="entry name" value="STRUCTURAL MAINTENANCE OF CHROMOSOMES PROTEIN 2"/>
    <property type="match status" value="1"/>
</dbReference>
<organism evidence="3 4">
    <name type="scientific">Chara braunii</name>
    <name type="common">Braun's stonewort</name>
    <dbReference type="NCBI Taxonomy" id="69332"/>
    <lineage>
        <taxon>Eukaryota</taxon>
        <taxon>Viridiplantae</taxon>
        <taxon>Streptophyta</taxon>
        <taxon>Charophyceae</taxon>
        <taxon>Charales</taxon>
        <taxon>Characeae</taxon>
        <taxon>Chara</taxon>
    </lineage>
</organism>
<protein>
    <submittedName>
        <fullName evidence="3">Uncharacterized protein</fullName>
    </submittedName>
</protein>
<feature type="coiled-coil region" evidence="1">
    <location>
        <begin position="698"/>
        <end position="732"/>
    </location>
</feature>
<keyword evidence="4" id="KW-1185">Reference proteome</keyword>
<dbReference type="OrthoDB" id="783434at2759"/>
<sequence length="1060" mass="120676">MMQEQACARTDLQLLKTKLQKSEERRQLAERGMQDVKNENSMLKVAHQEDVKLLKKLETQKESAKMLCESITETIAFLETQLKQGEEAKKTLEARLEERMRRFEESKAFVEDLLEKKAAAEAEAQKQHEENDYLKKNVEELEGQVKDFAEKLVVAEERVEKLEGEKEAALREFAAAKEAIENSEHELNRLRENLASLQEEVKQQAEDLTVTRNKNLDLVEAKTRTETQKQNLETRLEISMRDFEELQERSKALSSRVSELETTNAMGANNVEKLQADLARVNLSLEEEKAARESALRQLKEAENKFQELLLSNHSLQKQLSISEAKSQELRRWNEEYQKVAADKDSTSKEQFENCRKLLDESLNDRRALEEGKRKLEEKLASQAGTISDLQKSREELMTQFSGFRQTSESEMREVQEQLREREERLAALVTEKESMQTELTDELVELRKEQEKLHESNTSKEEALQALTADLEKLNSENIKMKEELASVEELKASLAKQAEQRVEAKQEELSKRLRDLSMRNSQELAEMKKRFQAETDLRIQAEREKLENVVREHALLVNQREAEYAAGLNRAQAELQAAQAKAMTLESTKDQMHLLEQVRIDYEERLKRATVSVQEWEVRFQHAQSQWQEQLRTKDDECQRKLVQVQESLAQYEGFRKEQESIMENERRQFEQTLQHANTALQSTVAEMEGKEKRAAEEHKKALLDVQQALLDAQAQARNAELRAETAEACLKVAANIETSVGKTAAVGEPSQQKHNDDIVHDSVQPKLDPRKLQTQSPARSGHLSPGEIEGHKQQIQQARERGVVEKLPARGQIGEQSRQKVRVPPLPSSSSLTAAEGNVNATKSRMAPPGRKRETSCPVTEEKGANHFATSPLPIRGTDSARGGSRGIAGTGLHLGEDIGQKERKGHPEDMAQGNPNADNLPPINNTKKRQKANARKAANQQVEPLETSSPHVSPSVSRGFQRQVRKQEYEVTADGTKTITVRKRKKSTFTYEETPKPEKKRERNVRRKMTQAEEKRNTTFSSTPGPSQSKTPHIGDLFGCGSLDPYGANADDPYAF</sequence>
<dbReference type="GO" id="GO:0000785">
    <property type="term" value="C:chromatin"/>
    <property type="evidence" value="ECO:0007669"/>
    <property type="project" value="TreeGrafter"/>
</dbReference>
<dbReference type="GO" id="GO:0003682">
    <property type="term" value="F:chromatin binding"/>
    <property type="evidence" value="ECO:0007669"/>
    <property type="project" value="TreeGrafter"/>
</dbReference>
<feature type="coiled-coil region" evidence="1">
    <location>
        <begin position="12"/>
        <end position="607"/>
    </location>
</feature>
<dbReference type="Gramene" id="GBG87227">
    <property type="protein sequence ID" value="GBG87227"/>
    <property type="gene ID" value="CBR_g45286"/>
</dbReference>
<dbReference type="Proteomes" id="UP000265515">
    <property type="component" value="Unassembled WGS sequence"/>
</dbReference>
<name>A0A388LY35_CHABU</name>
<dbReference type="EMBL" id="BFEA01000602">
    <property type="protein sequence ID" value="GBG87227.1"/>
    <property type="molecule type" value="Genomic_DNA"/>
</dbReference>
<dbReference type="STRING" id="69332.A0A388LY35"/>
<reference evidence="3 4" key="1">
    <citation type="journal article" date="2018" name="Cell">
        <title>The Chara Genome: Secondary Complexity and Implications for Plant Terrestrialization.</title>
        <authorList>
            <person name="Nishiyama T."/>
            <person name="Sakayama H."/>
            <person name="Vries J.D."/>
            <person name="Buschmann H."/>
            <person name="Saint-Marcoux D."/>
            <person name="Ullrich K.K."/>
            <person name="Haas F.B."/>
            <person name="Vanderstraeten L."/>
            <person name="Becker D."/>
            <person name="Lang D."/>
            <person name="Vosolsobe S."/>
            <person name="Rombauts S."/>
            <person name="Wilhelmsson P.K.I."/>
            <person name="Janitza P."/>
            <person name="Kern R."/>
            <person name="Heyl A."/>
            <person name="Rumpler F."/>
            <person name="Villalobos L.I.A.C."/>
            <person name="Clay J.M."/>
            <person name="Skokan R."/>
            <person name="Toyoda A."/>
            <person name="Suzuki Y."/>
            <person name="Kagoshima H."/>
            <person name="Schijlen E."/>
            <person name="Tajeshwar N."/>
            <person name="Catarino B."/>
            <person name="Hetherington A.J."/>
            <person name="Saltykova A."/>
            <person name="Bonnot C."/>
            <person name="Breuninger H."/>
            <person name="Symeonidi A."/>
            <person name="Radhakrishnan G.V."/>
            <person name="Van Nieuwerburgh F."/>
            <person name="Deforce D."/>
            <person name="Chang C."/>
            <person name="Karol K.G."/>
            <person name="Hedrich R."/>
            <person name="Ulvskov P."/>
            <person name="Glockner G."/>
            <person name="Delwiche C.F."/>
            <person name="Petrasek J."/>
            <person name="Van de Peer Y."/>
            <person name="Friml J."/>
            <person name="Beilby M."/>
            <person name="Dolan L."/>
            <person name="Kohara Y."/>
            <person name="Sugano S."/>
            <person name="Fujiyama A."/>
            <person name="Delaux P.-M."/>
            <person name="Quint M."/>
            <person name="TheiBen G."/>
            <person name="Hagemann M."/>
            <person name="Harholt J."/>
            <person name="Dunand C."/>
            <person name="Zachgo S."/>
            <person name="Langdale J."/>
            <person name="Maumus F."/>
            <person name="Straeten D.V.D."/>
            <person name="Gould S.B."/>
            <person name="Rensing S.A."/>
        </authorList>
    </citation>
    <scope>NUCLEOTIDE SEQUENCE [LARGE SCALE GENOMIC DNA]</scope>
    <source>
        <strain evidence="3 4">S276</strain>
    </source>
</reference>
<dbReference type="GO" id="GO:0000796">
    <property type="term" value="C:condensin complex"/>
    <property type="evidence" value="ECO:0007669"/>
    <property type="project" value="TreeGrafter"/>
</dbReference>
<dbReference type="GO" id="GO:0000793">
    <property type="term" value="C:condensed chromosome"/>
    <property type="evidence" value="ECO:0007669"/>
    <property type="project" value="TreeGrafter"/>
</dbReference>
<keyword evidence="1" id="KW-0175">Coiled coil</keyword>
<dbReference type="GO" id="GO:0007076">
    <property type="term" value="P:mitotic chromosome condensation"/>
    <property type="evidence" value="ECO:0007669"/>
    <property type="project" value="TreeGrafter"/>
</dbReference>
<feature type="compositionally biased region" description="Basic and acidic residues" evidence="2">
    <location>
        <begin position="791"/>
        <end position="811"/>
    </location>
</feature>
<feature type="compositionally biased region" description="Basic and acidic residues" evidence="2">
    <location>
        <begin position="898"/>
        <end position="913"/>
    </location>
</feature>
<evidence type="ECO:0000313" key="3">
    <source>
        <dbReference type="EMBL" id="GBG87227.1"/>
    </source>
</evidence>
<feature type="compositionally biased region" description="Basic and acidic residues" evidence="2">
    <location>
        <begin position="854"/>
        <end position="868"/>
    </location>
</feature>
<feature type="compositionally biased region" description="Polar residues" evidence="2">
    <location>
        <begin position="950"/>
        <end position="964"/>
    </location>
</feature>